<protein>
    <submittedName>
        <fullName evidence="2">Uncharacterized protein</fullName>
    </submittedName>
</protein>
<feature type="compositionally biased region" description="Low complexity" evidence="1">
    <location>
        <begin position="105"/>
        <end position="118"/>
    </location>
</feature>
<reference evidence="2 3" key="1">
    <citation type="submission" date="2024-02" db="EMBL/GenBank/DDBJ databases">
        <title>First draft genome assembly of two strains of Seiridium cardinale.</title>
        <authorList>
            <person name="Emiliani G."/>
            <person name="Scali E."/>
        </authorList>
    </citation>
    <scope>NUCLEOTIDE SEQUENCE [LARGE SCALE GENOMIC DNA]</scope>
    <source>
        <strain evidence="2 3">BM-138-000479</strain>
    </source>
</reference>
<proteinExistence type="predicted"/>
<keyword evidence="3" id="KW-1185">Reference proteome</keyword>
<evidence type="ECO:0000313" key="2">
    <source>
        <dbReference type="EMBL" id="KAK9780822.1"/>
    </source>
</evidence>
<sequence length="293" mass="32949">MVRHDGVTIIDQYKSNEAEFKDWLDAETQRHGFWPRSRSGLRSLEEKVSSLRDPVDVPPRSVSHLRMAIQGRQQSQESHGYVIGVLEWALDVLEPMESGRPQPRIPSLSPSPTSPRRSVGGKTRDDVRAGVVRKRRTCPARVDGFEDWQYPLPDNVDLDMDDLVEEFSTATEMLGVRLDIVSDRGRAVAVEVGYPTRSLPSTSWAGTVIDAERMRALAWLIEFLQDYERVGRLPSARDALECMLEAELGRDEIHIRRLTKDETTRAGGSATDSEDERNCGLAQADSDSTIDNM</sequence>
<accession>A0ABR2Y4E2</accession>
<dbReference type="Proteomes" id="UP001465668">
    <property type="component" value="Unassembled WGS sequence"/>
</dbReference>
<name>A0ABR2Y4E2_9PEZI</name>
<gene>
    <name evidence="2" type="ORF">SCAR479_02008</name>
</gene>
<comment type="caution">
    <text evidence="2">The sequence shown here is derived from an EMBL/GenBank/DDBJ whole genome shotgun (WGS) entry which is preliminary data.</text>
</comment>
<organism evidence="2 3">
    <name type="scientific">Seiridium cardinale</name>
    <dbReference type="NCBI Taxonomy" id="138064"/>
    <lineage>
        <taxon>Eukaryota</taxon>
        <taxon>Fungi</taxon>
        <taxon>Dikarya</taxon>
        <taxon>Ascomycota</taxon>
        <taxon>Pezizomycotina</taxon>
        <taxon>Sordariomycetes</taxon>
        <taxon>Xylariomycetidae</taxon>
        <taxon>Amphisphaeriales</taxon>
        <taxon>Sporocadaceae</taxon>
        <taxon>Seiridium</taxon>
    </lineage>
</organism>
<dbReference type="EMBL" id="JARVKM010000005">
    <property type="protein sequence ID" value="KAK9780822.1"/>
    <property type="molecule type" value="Genomic_DNA"/>
</dbReference>
<feature type="region of interest" description="Disordered" evidence="1">
    <location>
        <begin position="259"/>
        <end position="293"/>
    </location>
</feature>
<evidence type="ECO:0000313" key="3">
    <source>
        <dbReference type="Proteomes" id="UP001465668"/>
    </source>
</evidence>
<evidence type="ECO:0000256" key="1">
    <source>
        <dbReference type="SAM" id="MobiDB-lite"/>
    </source>
</evidence>
<feature type="region of interest" description="Disordered" evidence="1">
    <location>
        <begin position="97"/>
        <end position="126"/>
    </location>
</feature>